<evidence type="ECO:0000256" key="4">
    <source>
        <dbReference type="ARBA" id="ARBA00022723"/>
    </source>
</evidence>
<gene>
    <name evidence="8" type="primary">vapC</name>
    <name evidence="10" type="ORF">CJ255_17980</name>
</gene>
<keyword evidence="5 8" id="KW-0378">Hydrolase</keyword>
<dbReference type="Gene3D" id="3.40.50.1010">
    <property type="entry name" value="5'-nuclease"/>
    <property type="match status" value="1"/>
</dbReference>
<keyword evidence="8" id="KW-0800">Toxin</keyword>
<dbReference type="SUPFAM" id="SSF88723">
    <property type="entry name" value="PIN domain-like"/>
    <property type="match status" value="1"/>
</dbReference>
<protein>
    <recommendedName>
        <fullName evidence="8">Ribonuclease VapC</fullName>
        <shortName evidence="8">RNase VapC</shortName>
        <ecNumber evidence="8">3.1.-.-</ecNumber>
    </recommendedName>
    <alternativeName>
        <fullName evidence="8">Toxin VapC</fullName>
    </alternativeName>
</protein>
<sequence length="129" mass="14591">MSGRFLLDTNIIIALWANDAAVIRQLAAMNEVFLPVIVVGELYYGAQKSAWSARNIARIDEFVAKSRILPCDLVTAQQYGAIKNRLRTKGKPIPENNLWIAALSMQYHLVLVSRDDHFNHIDGLTIIQW</sequence>
<reference evidence="11" key="1">
    <citation type="submission" date="2017-08" db="EMBL/GenBank/DDBJ databases">
        <authorList>
            <person name="Grouzdev D.S."/>
            <person name="Gaisin V.A."/>
            <person name="Rysina M.S."/>
            <person name="Gorlenko V.M."/>
        </authorList>
    </citation>
    <scope>NUCLEOTIDE SEQUENCE [LARGE SCALE GENOMIC DNA]</scope>
    <source>
        <strain evidence="11">Kir15-3F</strain>
    </source>
</reference>
<dbReference type="Proteomes" id="UP000220527">
    <property type="component" value="Unassembled WGS sequence"/>
</dbReference>
<dbReference type="PANTHER" id="PTHR33653">
    <property type="entry name" value="RIBONUCLEASE VAPC2"/>
    <property type="match status" value="1"/>
</dbReference>
<keyword evidence="3 8" id="KW-0540">Nuclease</keyword>
<evidence type="ECO:0000256" key="8">
    <source>
        <dbReference type="HAMAP-Rule" id="MF_00265"/>
    </source>
</evidence>
<dbReference type="GO" id="GO:0016787">
    <property type="term" value="F:hydrolase activity"/>
    <property type="evidence" value="ECO:0007669"/>
    <property type="project" value="UniProtKB-KW"/>
</dbReference>
<keyword evidence="11" id="KW-1185">Reference proteome</keyword>
<keyword evidence="6 8" id="KW-0460">Magnesium</keyword>
<name>A0A2A6RF76_9CHLR</name>
<evidence type="ECO:0000259" key="9">
    <source>
        <dbReference type="Pfam" id="PF01850"/>
    </source>
</evidence>
<comment type="caution">
    <text evidence="10">The sequence shown here is derived from an EMBL/GenBank/DDBJ whole genome shotgun (WGS) entry which is preliminary data.</text>
</comment>
<accession>A0A2A6RF76</accession>
<dbReference type="PANTHER" id="PTHR33653:SF1">
    <property type="entry name" value="RIBONUCLEASE VAPC2"/>
    <property type="match status" value="1"/>
</dbReference>
<evidence type="ECO:0000256" key="3">
    <source>
        <dbReference type="ARBA" id="ARBA00022722"/>
    </source>
</evidence>
<dbReference type="EMBL" id="NQWI01000119">
    <property type="protein sequence ID" value="PDW01672.1"/>
    <property type="molecule type" value="Genomic_DNA"/>
</dbReference>
<dbReference type="CDD" id="cd18753">
    <property type="entry name" value="PIN_VapC4-5_FitB-like"/>
    <property type="match status" value="1"/>
</dbReference>
<dbReference type="OrthoDB" id="9796690at2"/>
<dbReference type="GO" id="GO:0004540">
    <property type="term" value="F:RNA nuclease activity"/>
    <property type="evidence" value="ECO:0007669"/>
    <property type="project" value="InterPro"/>
</dbReference>
<dbReference type="EC" id="3.1.-.-" evidence="8"/>
<dbReference type="InterPro" id="IPR002716">
    <property type="entry name" value="PIN_dom"/>
</dbReference>
<comment type="cofactor">
    <cofactor evidence="1 8">
        <name>Mg(2+)</name>
        <dbReference type="ChEBI" id="CHEBI:18420"/>
    </cofactor>
</comment>
<feature type="domain" description="PIN" evidence="9">
    <location>
        <begin position="6"/>
        <end position="123"/>
    </location>
</feature>
<evidence type="ECO:0000256" key="5">
    <source>
        <dbReference type="ARBA" id="ARBA00022801"/>
    </source>
</evidence>
<dbReference type="InterPro" id="IPR050556">
    <property type="entry name" value="Type_II_TA_system_RNase"/>
</dbReference>
<evidence type="ECO:0000256" key="2">
    <source>
        <dbReference type="ARBA" id="ARBA00022649"/>
    </source>
</evidence>
<dbReference type="AlphaFoldDB" id="A0A2A6RF76"/>
<dbReference type="GO" id="GO:0000287">
    <property type="term" value="F:magnesium ion binding"/>
    <property type="evidence" value="ECO:0007669"/>
    <property type="project" value="UniProtKB-UniRule"/>
</dbReference>
<organism evidence="10 11">
    <name type="scientific">Candidatus Viridilinea mediisalina</name>
    <dbReference type="NCBI Taxonomy" id="2024553"/>
    <lineage>
        <taxon>Bacteria</taxon>
        <taxon>Bacillati</taxon>
        <taxon>Chloroflexota</taxon>
        <taxon>Chloroflexia</taxon>
        <taxon>Chloroflexales</taxon>
        <taxon>Chloroflexineae</taxon>
        <taxon>Oscillochloridaceae</taxon>
        <taxon>Candidatus Viridilinea</taxon>
    </lineage>
</organism>
<comment type="caution">
    <text evidence="8">Lacks conserved residue(s) required for the propagation of feature annotation.</text>
</comment>
<comment type="function">
    <text evidence="8">Toxic component of a toxin-antitoxin (TA) system. An RNase.</text>
</comment>
<evidence type="ECO:0000256" key="6">
    <source>
        <dbReference type="ARBA" id="ARBA00022842"/>
    </source>
</evidence>
<evidence type="ECO:0000256" key="1">
    <source>
        <dbReference type="ARBA" id="ARBA00001946"/>
    </source>
</evidence>
<evidence type="ECO:0000256" key="7">
    <source>
        <dbReference type="ARBA" id="ARBA00038093"/>
    </source>
</evidence>
<dbReference type="InterPro" id="IPR022907">
    <property type="entry name" value="VapC_family"/>
</dbReference>
<comment type="similarity">
    <text evidence="7 8">Belongs to the PINc/VapC protein family.</text>
</comment>
<dbReference type="HAMAP" id="MF_00265">
    <property type="entry name" value="VapC_Nob1"/>
    <property type="match status" value="1"/>
</dbReference>
<dbReference type="Pfam" id="PF01850">
    <property type="entry name" value="PIN"/>
    <property type="match status" value="1"/>
</dbReference>
<dbReference type="InterPro" id="IPR029060">
    <property type="entry name" value="PIN-like_dom_sf"/>
</dbReference>
<keyword evidence="2 8" id="KW-1277">Toxin-antitoxin system</keyword>
<feature type="binding site" evidence="8">
    <location>
        <position position="8"/>
    </location>
    <ligand>
        <name>Mg(2+)</name>
        <dbReference type="ChEBI" id="CHEBI:18420"/>
    </ligand>
</feature>
<dbReference type="GO" id="GO:0090729">
    <property type="term" value="F:toxin activity"/>
    <property type="evidence" value="ECO:0007669"/>
    <property type="project" value="UniProtKB-KW"/>
</dbReference>
<proteinExistence type="inferred from homology"/>
<evidence type="ECO:0000313" key="10">
    <source>
        <dbReference type="EMBL" id="PDW01672.1"/>
    </source>
</evidence>
<keyword evidence="4 8" id="KW-0479">Metal-binding</keyword>
<evidence type="ECO:0000313" key="11">
    <source>
        <dbReference type="Proteomes" id="UP000220527"/>
    </source>
</evidence>
<dbReference type="RefSeq" id="WP_097645479.1">
    <property type="nucleotide sequence ID" value="NZ_NQWI01000119.1"/>
</dbReference>